<feature type="compositionally biased region" description="Pro residues" evidence="1">
    <location>
        <begin position="40"/>
        <end position="52"/>
    </location>
</feature>
<dbReference type="PANTHER" id="PTHR41339">
    <property type="entry name" value="LIPL48"/>
    <property type="match status" value="1"/>
</dbReference>
<proteinExistence type="predicted"/>
<evidence type="ECO:0000256" key="1">
    <source>
        <dbReference type="SAM" id="MobiDB-lite"/>
    </source>
</evidence>
<accession>A0ABS1WVN8</accession>
<dbReference type="PROSITE" id="PS51257">
    <property type="entry name" value="PROKAR_LIPOPROTEIN"/>
    <property type="match status" value="1"/>
</dbReference>
<dbReference type="Proteomes" id="UP000661077">
    <property type="component" value="Unassembled WGS sequence"/>
</dbReference>
<gene>
    <name evidence="3" type="ORF">JM946_09790</name>
</gene>
<evidence type="ECO:0000313" key="3">
    <source>
        <dbReference type="EMBL" id="MBM0105042.1"/>
    </source>
</evidence>
<evidence type="ECO:0000313" key="4">
    <source>
        <dbReference type="Proteomes" id="UP000661077"/>
    </source>
</evidence>
<dbReference type="PANTHER" id="PTHR41339:SF1">
    <property type="entry name" value="SECRETED PROTEIN"/>
    <property type="match status" value="1"/>
</dbReference>
<dbReference type="RefSeq" id="WP_203167109.1">
    <property type="nucleotide sequence ID" value="NZ_JAEVLS010000002.1"/>
</dbReference>
<evidence type="ECO:0008006" key="5">
    <source>
        <dbReference type="Google" id="ProtNLM"/>
    </source>
</evidence>
<comment type="caution">
    <text evidence="3">The sequence shown here is derived from an EMBL/GenBank/DDBJ whole genome shotgun (WGS) entry which is preliminary data.</text>
</comment>
<dbReference type="EMBL" id="JAEVLS010000002">
    <property type="protein sequence ID" value="MBM0105042.1"/>
    <property type="molecule type" value="Genomic_DNA"/>
</dbReference>
<organism evidence="3 4">
    <name type="scientific">Steroidobacter gossypii</name>
    <dbReference type="NCBI Taxonomy" id="2805490"/>
    <lineage>
        <taxon>Bacteria</taxon>
        <taxon>Pseudomonadati</taxon>
        <taxon>Pseudomonadota</taxon>
        <taxon>Gammaproteobacteria</taxon>
        <taxon>Steroidobacterales</taxon>
        <taxon>Steroidobacteraceae</taxon>
        <taxon>Steroidobacter</taxon>
    </lineage>
</organism>
<reference evidence="3 4" key="1">
    <citation type="journal article" date="2021" name="Int. J. Syst. Evol. Microbiol.">
        <title>Steroidobacter gossypii sp. nov., isolated from soil of cotton cropping field.</title>
        <authorList>
            <person name="Huang R."/>
            <person name="Yang S."/>
            <person name="Zhen C."/>
            <person name="Liu W."/>
        </authorList>
    </citation>
    <scope>NUCLEOTIDE SEQUENCE [LARGE SCALE GENOMIC DNA]</scope>
    <source>
        <strain evidence="3 4">S1-65</strain>
    </source>
</reference>
<name>A0ABS1WVN8_9GAMM</name>
<protein>
    <recommendedName>
        <fullName evidence="5">Secreted protein</fullName>
    </recommendedName>
</protein>
<evidence type="ECO:0000256" key="2">
    <source>
        <dbReference type="SAM" id="SignalP"/>
    </source>
</evidence>
<keyword evidence="4" id="KW-1185">Reference proteome</keyword>
<feature type="chain" id="PRO_5046030904" description="Secreted protein" evidence="2">
    <location>
        <begin position="18"/>
        <end position="525"/>
    </location>
</feature>
<feature type="region of interest" description="Disordered" evidence="1">
    <location>
        <begin position="27"/>
        <end position="79"/>
    </location>
</feature>
<feature type="signal peptide" evidence="2">
    <location>
        <begin position="1"/>
        <end position="17"/>
    </location>
</feature>
<keyword evidence="2" id="KW-0732">Signal</keyword>
<sequence>MRTYKWIIASAVAVALAGCGSDEISSAGSSGNITINNPPAQNPDPGPNPDPDPGSGGVQPAAGCPTIANPIPLTNSGTIEGPTGTYRVCDLPARFTASSTLPRVPGLLYALHDRVDVGTDLGPTPTAGEASVTLTIEPGVVLFGKAGTSWLAVNRGNRIQAVGTAEQPIVFTSRDNVLGLATDDSQGQWGGVVLMGRAPITDCRTGTPGAVDCDRQTEGSAALALYGGATPTDSSGRMSYVQIRYSGYVLGANSELQALTLEGVGSGTIIDHIQMHNSSDDGFENFGGRVHMRHIVVTGADDDSIDLDTGYKGTIQYLIAVQKTSGAADSIIELDSTNANESQTPRTHMKVANFTFVHRNPGTANTAAMLFRGGADVTMVNGVLTSPMACLRLNGANILATDPAIDKVGPPVFHSVVMSCGTTPTVDGSGVTAQQALDLFAAGTNNNTTFSPTLTGTFINGANETAAVAVNPQTIDPEFDALTTPYIGAVRDANDTWYAGWTCNSATASFGSASTACTTLPSLAQ</sequence>